<dbReference type="Pfam" id="PF04833">
    <property type="entry name" value="COBRA"/>
    <property type="match status" value="1"/>
</dbReference>
<dbReference type="InterPro" id="IPR056900">
    <property type="entry name" value="COB_C"/>
</dbReference>
<evidence type="ECO:0000256" key="2">
    <source>
        <dbReference type="ARBA" id="ARBA00005507"/>
    </source>
</evidence>
<dbReference type="InterPro" id="IPR006918">
    <property type="entry name" value="COBRA_pln"/>
</dbReference>
<name>A0AAV3Q5K0_LITER</name>
<evidence type="ECO:0000256" key="5">
    <source>
        <dbReference type="ARBA" id="ARBA00023180"/>
    </source>
</evidence>
<proteinExistence type="inferred from homology"/>
<dbReference type="Pfam" id="PF25079">
    <property type="entry name" value="COB_C"/>
    <property type="match status" value="1"/>
</dbReference>
<dbReference type="Proteomes" id="UP001454036">
    <property type="component" value="Unassembled WGS sequence"/>
</dbReference>
<evidence type="ECO:0000256" key="3">
    <source>
        <dbReference type="ARBA" id="ARBA00022622"/>
    </source>
</evidence>
<evidence type="ECO:0000313" key="8">
    <source>
        <dbReference type="EMBL" id="GAA0157925.1"/>
    </source>
</evidence>
<keyword evidence="9" id="KW-1185">Reference proteome</keyword>
<evidence type="ECO:0000313" key="9">
    <source>
        <dbReference type="Proteomes" id="UP001454036"/>
    </source>
</evidence>
<dbReference type="PANTHER" id="PTHR31673:SF30">
    <property type="entry name" value="COBRA-LIKE PROTEIN 6"/>
    <property type="match status" value="1"/>
</dbReference>
<protein>
    <recommendedName>
        <fullName evidence="7">COBRA C-terminal domain-containing protein</fullName>
    </recommendedName>
</protein>
<keyword evidence="3" id="KW-0472">Membrane</keyword>
<dbReference type="AlphaFoldDB" id="A0AAV3Q5K0"/>
<gene>
    <name evidence="8" type="ORF">LIER_15080</name>
</gene>
<evidence type="ECO:0000256" key="4">
    <source>
        <dbReference type="ARBA" id="ARBA00022729"/>
    </source>
</evidence>
<dbReference type="PIRSF" id="PIRSF038122">
    <property type="entry name" value="COBRA"/>
    <property type="match status" value="1"/>
</dbReference>
<dbReference type="GO" id="GO:0005886">
    <property type="term" value="C:plasma membrane"/>
    <property type="evidence" value="ECO:0007669"/>
    <property type="project" value="UniProtKB-SubCell"/>
</dbReference>
<keyword evidence="3" id="KW-0336">GPI-anchor</keyword>
<comment type="similarity">
    <text evidence="2">Belongs to the COBRA family.</text>
</comment>
<organism evidence="8 9">
    <name type="scientific">Lithospermum erythrorhizon</name>
    <name type="common">Purple gromwell</name>
    <name type="synonym">Lithospermum officinale var. erythrorhizon</name>
    <dbReference type="NCBI Taxonomy" id="34254"/>
    <lineage>
        <taxon>Eukaryota</taxon>
        <taxon>Viridiplantae</taxon>
        <taxon>Streptophyta</taxon>
        <taxon>Embryophyta</taxon>
        <taxon>Tracheophyta</taxon>
        <taxon>Spermatophyta</taxon>
        <taxon>Magnoliopsida</taxon>
        <taxon>eudicotyledons</taxon>
        <taxon>Gunneridae</taxon>
        <taxon>Pentapetalae</taxon>
        <taxon>asterids</taxon>
        <taxon>lamiids</taxon>
        <taxon>Boraginales</taxon>
        <taxon>Boraginaceae</taxon>
        <taxon>Boraginoideae</taxon>
        <taxon>Lithospermeae</taxon>
        <taxon>Lithospermum</taxon>
    </lineage>
</organism>
<dbReference type="GO" id="GO:0098552">
    <property type="term" value="C:side of membrane"/>
    <property type="evidence" value="ECO:0007669"/>
    <property type="project" value="UniProtKB-KW"/>
</dbReference>
<keyword evidence="4" id="KW-0732">Signal</keyword>
<evidence type="ECO:0000259" key="7">
    <source>
        <dbReference type="Pfam" id="PF25079"/>
    </source>
</evidence>
<dbReference type="EMBL" id="BAABME010003214">
    <property type="protein sequence ID" value="GAA0157925.1"/>
    <property type="molecule type" value="Genomic_DNA"/>
</dbReference>
<comment type="subcellular location">
    <subcellularLocation>
        <location evidence="1">Cell membrane</location>
        <topology evidence="1">Lipid-anchor</topology>
        <topology evidence="1">GPI-anchor</topology>
    </subcellularLocation>
</comment>
<evidence type="ECO:0000256" key="1">
    <source>
        <dbReference type="ARBA" id="ARBA00004609"/>
    </source>
</evidence>
<dbReference type="GO" id="GO:0010215">
    <property type="term" value="P:cellulose microfibril organization"/>
    <property type="evidence" value="ECO:0007669"/>
    <property type="project" value="InterPro"/>
</dbReference>
<evidence type="ECO:0000256" key="6">
    <source>
        <dbReference type="ARBA" id="ARBA00023288"/>
    </source>
</evidence>
<sequence>MFVSLLYSIIKSYGYETLDPYGNVTIKWDVMQENDGNTQNVRVRIVNNQLFRHIEDPGWKLSWRWEGNNGVIWNMWGAQAMEQGNCSTFKGNLPHSCEKNPVIIDLLPGAILTKQCPNCCKAGVLSSMEHDYNKRISEFQMHVGTPSSSGAPANNFSLVLPGYTCADPVEVPPSRFIEDQGRRTTQALRTWDVICSYSHCACEGQLECIREGKQPSYEIQHQPEVQCTSHMCPVRVHWHKFSISITSLSIHMVIYFNDILLQAGKEGNVQTEMLLDKEEEMFSFKEGWAFPRKIIFNGEECAMPSPVDYPKLPNTGYKAAKLSSCNLLLTLLISVVVRIY</sequence>
<dbReference type="PANTHER" id="PTHR31673">
    <property type="entry name" value="PROTEIN COBRA"/>
    <property type="match status" value="1"/>
</dbReference>
<keyword evidence="6" id="KW-0449">Lipoprotein</keyword>
<reference evidence="8 9" key="1">
    <citation type="submission" date="2024-01" db="EMBL/GenBank/DDBJ databases">
        <title>The complete chloroplast genome sequence of Lithospermum erythrorhizon: insights into the phylogenetic relationship among Boraginaceae species and the maternal lineages of purple gromwells.</title>
        <authorList>
            <person name="Okada T."/>
            <person name="Watanabe K."/>
        </authorList>
    </citation>
    <scope>NUCLEOTIDE SEQUENCE [LARGE SCALE GENOMIC DNA]</scope>
</reference>
<keyword evidence="5" id="KW-0325">Glycoprotein</keyword>
<feature type="domain" description="COBRA C-terminal" evidence="7">
    <location>
        <begin position="265"/>
        <end position="305"/>
    </location>
</feature>
<comment type="caution">
    <text evidence="8">The sequence shown here is derived from an EMBL/GenBank/DDBJ whole genome shotgun (WGS) entry which is preliminary data.</text>
</comment>
<dbReference type="GO" id="GO:0052324">
    <property type="term" value="P:plant-type cell wall cellulose biosynthetic process"/>
    <property type="evidence" value="ECO:0007669"/>
    <property type="project" value="TreeGrafter"/>
</dbReference>
<accession>A0AAV3Q5K0</accession>